<keyword evidence="3" id="KW-1185">Reference proteome</keyword>
<sequence length="914" mass="103229">MADSSARGPVGTAEDEDGVPDDEVAIATPQAPSKSKEKKPKRKKSTSLTRRPKKSTKNTQNIRNDYVERNPDLLSPEDASSRSNLDITPLVDLIPRAATSPLAAAAAAAAATTTTTTTGMTLRTQNNRRNYADDDDEYEDNTEEMEKAGIDDDIPAFINGIPEVQPKKRGKMNKGEMQRRRMVIAYALLDAFGAIPEDSGTWGGQNGIAKAIAVHFLHLPRSFSDLRAIKTTMRIVMEHYKVGIPYDGSNRPRKDYNKYYIPDDSFEMQLIADCIEENYGITQTTAFVNLHRSQQGHDLMFGRSTIYNAYKRLPHSVTPISKRSQGSLDKQSKWCRANYQWHCQLAIRFGIMTPDRLEKLKVNGVLPECYDINQLTKLNVEGVIYWDEVHKQVVVGKCGVSGRQTETRFKRDKHGKLDPNGTYRPRKTQLKMKYTEEARFSVGVALKRLPSGQVIGVRLPIFEYTSKNMVTHKDYEDAFWKEVRRPKSLKGDCYPWVVSARDKTKNYTGDNVKNLKHVGKAATTALFTMDVLTIGDFVHQLCGPQKCPNKIQSFRSQCRHISNAKFEEMCTDAILALPGPPESVDHRKKDNPYLSRFGEAHWRQEVINSSAMQKVVSVRNLVRHMYQCGIDFFKGSNFETNWHFMHDALSLMTAKETKDWMEKERIKKHWILPELGLNDKIGKFGGRPVGNNPRDAPADHILNKTHDDVVIRHVAATSHLPKQDPKKFSLATPLLIASAYKRVWNNPPLERDGTILCPVEEGAPSSDRIKHDIMKTQEYILEVVDNDGLNTVGKASIAGHRGDDARLAGTTKRGGARKKNEKEKTFWFHPDARDGLKTFTEESLERWKGKNNVNVVSNDQQQATMDPDAFVEKDDVEVLPPKEDRCPDSPKRGSISCSNQKESNEAIFARNRAD</sequence>
<feature type="compositionally biased region" description="Basic residues" evidence="1">
    <location>
        <begin position="36"/>
        <end position="56"/>
    </location>
</feature>
<name>A0A9N8F3G6_9STRA</name>
<accession>A0A9N8F3G6</accession>
<feature type="compositionally biased region" description="Acidic residues" evidence="1">
    <location>
        <begin position="13"/>
        <end position="24"/>
    </location>
</feature>
<organism evidence="2 3">
    <name type="scientific">Seminavis robusta</name>
    <dbReference type="NCBI Taxonomy" id="568900"/>
    <lineage>
        <taxon>Eukaryota</taxon>
        <taxon>Sar</taxon>
        <taxon>Stramenopiles</taxon>
        <taxon>Ochrophyta</taxon>
        <taxon>Bacillariophyta</taxon>
        <taxon>Bacillariophyceae</taxon>
        <taxon>Bacillariophycidae</taxon>
        <taxon>Naviculales</taxon>
        <taxon>Naviculaceae</taxon>
        <taxon>Seminavis</taxon>
    </lineage>
</organism>
<evidence type="ECO:0000256" key="1">
    <source>
        <dbReference type="SAM" id="MobiDB-lite"/>
    </source>
</evidence>
<feature type="compositionally biased region" description="Basic and acidic residues" evidence="1">
    <location>
        <begin position="880"/>
        <end position="891"/>
    </location>
</feature>
<dbReference type="EMBL" id="CAICTM010003096">
    <property type="protein sequence ID" value="CAB9530889.1"/>
    <property type="molecule type" value="Genomic_DNA"/>
</dbReference>
<comment type="caution">
    <text evidence="2">The sequence shown here is derived from an EMBL/GenBank/DDBJ whole genome shotgun (WGS) entry which is preliminary data.</text>
</comment>
<proteinExistence type="predicted"/>
<feature type="region of interest" description="Disordered" evidence="1">
    <location>
        <begin position="110"/>
        <end position="138"/>
    </location>
</feature>
<protein>
    <submittedName>
        <fullName evidence="2">Uncharacterized protein</fullName>
    </submittedName>
</protein>
<feature type="region of interest" description="Disordered" evidence="1">
    <location>
        <begin position="878"/>
        <end position="914"/>
    </location>
</feature>
<feature type="region of interest" description="Disordered" evidence="1">
    <location>
        <begin position="1"/>
        <end position="83"/>
    </location>
</feature>
<dbReference type="Proteomes" id="UP001153069">
    <property type="component" value="Unassembled WGS sequence"/>
</dbReference>
<evidence type="ECO:0000313" key="2">
    <source>
        <dbReference type="EMBL" id="CAB9530889.1"/>
    </source>
</evidence>
<reference evidence="2" key="1">
    <citation type="submission" date="2020-06" db="EMBL/GenBank/DDBJ databases">
        <authorList>
            <consortium name="Plant Systems Biology data submission"/>
        </authorList>
    </citation>
    <scope>NUCLEOTIDE SEQUENCE</scope>
    <source>
        <strain evidence="2">D6</strain>
    </source>
</reference>
<evidence type="ECO:0000313" key="3">
    <source>
        <dbReference type="Proteomes" id="UP001153069"/>
    </source>
</evidence>
<gene>
    <name evidence="2" type="ORF">SEMRO_3098_G343680.1</name>
</gene>
<feature type="compositionally biased region" description="Polar residues" evidence="1">
    <location>
        <begin position="119"/>
        <end position="129"/>
    </location>
</feature>
<dbReference type="AlphaFoldDB" id="A0A9N8F3G6"/>